<gene>
    <name evidence="1" type="ORF">BpHYR1_020609</name>
</gene>
<dbReference type="Proteomes" id="UP000276133">
    <property type="component" value="Unassembled WGS sequence"/>
</dbReference>
<name>A0A3M7PQC6_BRAPC</name>
<evidence type="ECO:0000313" key="1">
    <source>
        <dbReference type="EMBL" id="RNA01326.1"/>
    </source>
</evidence>
<keyword evidence="2" id="KW-1185">Reference proteome</keyword>
<organism evidence="1 2">
    <name type="scientific">Brachionus plicatilis</name>
    <name type="common">Marine rotifer</name>
    <name type="synonym">Brachionus muelleri</name>
    <dbReference type="NCBI Taxonomy" id="10195"/>
    <lineage>
        <taxon>Eukaryota</taxon>
        <taxon>Metazoa</taxon>
        <taxon>Spiralia</taxon>
        <taxon>Gnathifera</taxon>
        <taxon>Rotifera</taxon>
        <taxon>Eurotatoria</taxon>
        <taxon>Monogononta</taxon>
        <taxon>Pseudotrocha</taxon>
        <taxon>Ploima</taxon>
        <taxon>Brachionidae</taxon>
        <taxon>Brachionus</taxon>
    </lineage>
</organism>
<sequence length="98" mass="11163">MMGSMAWMCPLELVNLILVPWPKFSREIRSKFVGSLDIITFGVLLSVFRVTNTGLSYLTKDEVGGMVDLCRREKLSVTMIVNGPSKNNCLYDKIIWKF</sequence>
<protein>
    <submittedName>
        <fullName evidence="1">Uncharacterized protein</fullName>
    </submittedName>
</protein>
<accession>A0A3M7PQC6</accession>
<comment type="caution">
    <text evidence="1">The sequence shown here is derived from an EMBL/GenBank/DDBJ whole genome shotgun (WGS) entry which is preliminary data.</text>
</comment>
<dbReference type="AlphaFoldDB" id="A0A3M7PQC6"/>
<proteinExistence type="predicted"/>
<evidence type="ECO:0000313" key="2">
    <source>
        <dbReference type="Proteomes" id="UP000276133"/>
    </source>
</evidence>
<dbReference type="EMBL" id="REGN01009371">
    <property type="protein sequence ID" value="RNA01326.1"/>
    <property type="molecule type" value="Genomic_DNA"/>
</dbReference>
<reference evidence="1 2" key="1">
    <citation type="journal article" date="2018" name="Sci. Rep.">
        <title>Genomic signatures of local adaptation to the degree of environmental predictability in rotifers.</title>
        <authorList>
            <person name="Franch-Gras L."/>
            <person name="Hahn C."/>
            <person name="Garcia-Roger E.M."/>
            <person name="Carmona M.J."/>
            <person name="Serra M."/>
            <person name="Gomez A."/>
        </authorList>
    </citation>
    <scope>NUCLEOTIDE SEQUENCE [LARGE SCALE GENOMIC DNA]</scope>
    <source>
        <strain evidence="1">HYR1</strain>
    </source>
</reference>